<sequence>MAPPALIHMAPHAHLALAQHEPRLEQVERRGRGRSHATSHRPAHGSPGRRQRAVGAPQRLEVLVQRELDDRERDLAHDRGAPPAVETVQDALSRNVAEDVAQRLCRGAELHRLGPLLDHLGGDSHHARGDLSARRGGHVRHGGWGAVVYEAAFESVVGDEKQRRGRSRGHDGRPEPPIEAPEPAVLEEPAVRLDARLDGVDREKRQVGGRSRSPAAHQRDGKVVH</sequence>
<evidence type="ECO:0000256" key="1">
    <source>
        <dbReference type="SAM" id="MobiDB-lite"/>
    </source>
</evidence>
<evidence type="ECO:0000313" key="2">
    <source>
        <dbReference type="EMBL" id="KAG7849192.1"/>
    </source>
</evidence>
<gene>
    <name evidence="2" type="ORF">KL940_002874</name>
</gene>
<feature type="compositionally biased region" description="Basic and acidic residues" evidence="1">
    <location>
        <begin position="158"/>
        <end position="176"/>
    </location>
</feature>
<organism evidence="2 3">
    <name type="scientific">Pichia angusta</name>
    <name type="common">Yeast</name>
    <name type="synonym">Hansenula polymorpha</name>
    <dbReference type="NCBI Taxonomy" id="870730"/>
    <lineage>
        <taxon>Eukaryota</taxon>
        <taxon>Fungi</taxon>
        <taxon>Dikarya</taxon>
        <taxon>Ascomycota</taxon>
        <taxon>Saccharomycotina</taxon>
        <taxon>Pichiomycetes</taxon>
        <taxon>Pichiales</taxon>
        <taxon>Pichiaceae</taxon>
        <taxon>Ogataea</taxon>
    </lineage>
</organism>
<name>A0ABQ7RVS2_PICAN</name>
<feature type="compositionally biased region" description="Basic and acidic residues" evidence="1">
    <location>
        <begin position="189"/>
        <end position="206"/>
    </location>
</feature>
<proteinExistence type="predicted"/>
<dbReference type="EMBL" id="JAHLVD010000007">
    <property type="protein sequence ID" value="KAG7849192.1"/>
    <property type="molecule type" value="Genomic_DNA"/>
</dbReference>
<protein>
    <submittedName>
        <fullName evidence="2">Uncharacterized protein</fullName>
    </submittedName>
</protein>
<evidence type="ECO:0000313" key="3">
    <source>
        <dbReference type="Proteomes" id="UP001197328"/>
    </source>
</evidence>
<keyword evidence="3" id="KW-1185">Reference proteome</keyword>
<dbReference type="Proteomes" id="UP001197328">
    <property type="component" value="Unassembled WGS sequence"/>
</dbReference>
<feature type="region of interest" description="Disordered" evidence="1">
    <location>
        <begin position="26"/>
        <end position="57"/>
    </location>
</feature>
<feature type="region of interest" description="Disordered" evidence="1">
    <location>
        <begin position="158"/>
        <end position="225"/>
    </location>
</feature>
<accession>A0ABQ7RVS2</accession>
<reference evidence="2 3" key="1">
    <citation type="journal article" date="2021" name="G3 (Bethesda)">
        <title>Genomic diversity, chromosomal rearrangements, and interspecies hybridization in the ogataea polymorpha species complex.</title>
        <authorList>
            <person name="Hanson S.J."/>
            <person name="Cinneide E.O."/>
            <person name="Salzberg L.I."/>
            <person name="Wolfe K.H."/>
            <person name="McGowan J."/>
            <person name="Fitzpatrick D.A."/>
            <person name="Matlin K."/>
        </authorList>
    </citation>
    <scope>NUCLEOTIDE SEQUENCE [LARGE SCALE GENOMIC DNA]</scope>
    <source>
        <strain evidence="2">51-138</strain>
    </source>
</reference>
<feature type="compositionally biased region" description="Basic residues" evidence="1">
    <location>
        <begin position="31"/>
        <end position="52"/>
    </location>
</feature>
<comment type="caution">
    <text evidence="2">The sequence shown here is derived from an EMBL/GenBank/DDBJ whole genome shotgun (WGS) entry which is preliminary data.</text>
</comment>